<proteinExistence type="predicted"/>
<gene>
    <name evidence="1" type="ORF">EM595_2186</name>
</gene>
<keyword evidence="2" id="KW-1185">Reference proteome</keyword>
<sequence length="69" mass="8234">MKKTIYLPQYDKKAEAQVVGNKITVRYEENEDFPRRLKVKDQFYVVIEGEEKIMVLTRSPIGSWHFTLQ</sequence>
<evidence type="ECO:0000313" key="2">
    <source>
        <dbReference type="Proteomes" id="UP000059419"/>
    </source>
</evidence>
<dbReference type="OrthoDB" id="6540296at2"/>
<protein>
    <submittedName>
        <fullName evidence="1">Uncharacterized protein</fullName>
    </submittedName>
</protein>
<dbReference type="KEGG" id="ege:EM595_2186"/>
<name>A0A0U5GMV5_9GAMM</name>
<accession>A0A0U5GMV5</accession>
<organism evidence="1 2">
    <name type="scientific">Duffyella gerundensis</name>
    <dbReference type="NCBI Taxonomy" id="1619313"/>
    <lineage>
        <taxon>Bacteria</taxon>
        <taxon>Pseudomonadati</taxon>
        <taxon>Pseudomonadota</taxon>
        <taxon>Gammaproteobacteria</taxon>
        <taxon>Enterobacterales</taxon>
        <taxon>Erwiniaceae</taxon>
        <taxon>Duffyella</taxon>
    </lineage>
</organism>
<evidence type="ECO:0000313" key="1">
    <source>
        <dbReference type="EMBL" id="CUU24420.1"/>
    </source>
</evidence>
<reference evidence="2" key="1">
    <citation type="submission" date="2015-11" db="EMBL/GenBank/DDBJ databases">
        <authorList>
            <person name="Blom J."/>
        </authorList>
    </citation>
    <scope>NUCLEOTIDE SEQUENCE [LARGE SCALE GENOMIC DNA]</scope>
</reference>
<dbReference type="RefSeq" id="WP_067431567.1">
    <property type="nucleotide sequence ID" value="NZ_JACSXG010000001.1"/>
</dbReference>
<dbReference type="Proteomes" id="UP000059419">
    <property type="component" value="Chromosome 1"/>
</dbReference>
<dbReference type="AlphaFoldDB" id="A0A0U5GMV5"/>
<dbReference type="PATRIC" id="fig|1619313.3.peg.2270"/>
<dbReference type="EMBL" id="LN907827">
    <property type="protein sequence ID" value="CUU24420.1"/>
    <property type="molecule type" value="Genomic_DNA"/>
</dbReference>